<dbReference type="OrthoDB" id="9811701at2"/>
<dbReference type="STRING" id="1796646.A4V02_07340"/>
<evidence type="ECO:0000256" key="3">
    <source>
        <dbReference type="ARBA" id="ARBA00022989"/>
    </source>
</evidence>
<dbReference type="InterPro" id="IPR007300">
    <property type="entry name" value="CidB/LrgB"/>
</dbReference>
<comment type="subcellular location">
    <subcellularLocation>
        <location evidence="1">Membrane</location>
        <topology evidence="1">Multi-pass membrane protein</topology>
    </subcellularLocation>
</comment>
<evidence type="ECO:0000256" key="1">
    <source>
        <dbReference type="ARBA" id="ARBA00004141"/>
    </source>
</evidence>
<organism evidence="6 7">
    <name type="scientific">Muribaculum intestinale</name>
    <dbReference type="NCBI Taxonomy" id="1796646"/>
    <lineage>
        <taxon>Bacteria</taxon>
        <taxon>Pseudomonadati</taxon>
        <taxon>Bacteroidota</taxon>
        <taxon>Bacteroidia</taxon>
        <taxon>Bacteroidales</taxon>
        <taxon>Muribaculaceae</taxon>
        <taxon>Muribaculum</taxon>
    </lineage>
</organism>
<dbReference type="PANTHER" id="PTHR30249:SF0">
    <property type="entry name" value="PLASTIDAL GLYCOLATE_GLYCERATE TRANSLOCATOR 1, CHLOROPLASTIC"/>
    <property type="match status" value="1"/>
</dbReference>
<name>A0A1B1S9U1_9BACT</name>
<gene>
    <name evidence="6" type="ORF">A4V02_07340</name>
</gene>
<accession>A0A1Z2XIV7</accession>
<dbReference type="GeneID" id="65536669"/>
<dbReference type="RefSeq" id="WP_068960868.1">
    <property type="nucleotide sequence ID" value="NZ_CAJTAP010000018.1"/>
</dbReference>
<feature type="transmembrane region" description="Helical" evidence="5">
    <location>
        <begin position="6"/>
        <end position="24"/>
    </location>
</feature>
<feature type="transmembrane region" description="Helical" evidence="5">
    <location>
        <begin position="202"/>
        <end position="225"/>
    </location>
</feature>
<reference evidence="7" key="1">
    <citation type="submission" date="2016-04" db="EMBL/GenBank/DDBJ databases">
        <title>Complete Genome Sequences of Twelve Strains of a Stable Defined Moderately Diverse Mouse Microbiota 2 (sDMDMm2).</title>
        <authorList>
            <person name="Uchimura Y."/>
            <person name="Wyss M."/>
            <person name="Brugiroux S."/>
            <person name="Limenitakis J.P."/>
            <person name="Stecher B."/>
            <person name="McCoy K.D."/>
            <person name="Macpherson A.J."/>
        </authorList>
    </citation>
    <scope>NUCLEOTIDE SEQUENCE [LARGE SCALE GENOMIC DNA]</scope>
    <source>
        <strain evidence="7">YL27</strain>
    </source>
</reference>
<evidence type="ECO:0000256" key="5">
    <source>
        <dbReference type="SAM" id="Phobius"/>
    </source>
</evidence>
<evidence type="ECO:0000313" key="6">
    <source>
        <dbReference type="EMBL" id="ANU63556.1"/>
    </source>
</evidence>
<dbReference type="GO" id="GO:0016020">
    <property type="term" value="C:membrane"/>
    <property type="evidence" value="ECO:0007669"/>
    <property type="project" value="UniProtKB-SubCell"/>
</dbReference>
<dbReference type="PANTHER" id="PTHR30249">
    <property type="entry name" value="PUTATIVE SEROTONIN TRANSPORTER"/>
    <property type="match status" value="1"/>
</dbReference>
<evidence type="ECO:0000256" key="4">
    <source>
        <dbReference type="ARBA" id="ARBA00023136"/>
    </source>
</evidence>
<feature type="transmembrane region" description="Helical" evidence="5">
    <location>
        <begin position="36"/>
        <end position="54"/>
    </location>
</feature>
<feature type="transmembrane region" description="Helical" evidence="5">
    <location>
        <begin position="90"/>
        <end position="115"/>
    </location>
</feature>
<dbReference type="Proteomes" id="UP000186351">
    <property type="component" value="Chromosome"/>
</dbReference>
<keyword evidence="3 5" id="KW-1133">Transmembrane helix</keyword>
<evidence type="ECO:0000256" key="2">
    <source>
        <dbReference type="ARBA" id="ARBA00022692"/>
    </source>
</evidence>
<sequence>MEFLTNKYFLIALTFGFYLCGQLLQRRAGVKILNPILIAIACLICFLCFFDIDFETYQAGGEYIDFWLKPAVVALGVPLYKQLSAIRKQLVPLLVSELAGCVAGIVSVLLLARLFGATQEVAMSLAPKAVTTPIAMEIASAIGGIPPLTAAVVVCTGIFGGMAGFGIVRMSRISSPIASGLSIGTAAHAVGTSAAMERSDRYGAFSSLGLTLNGLLTALLAPMIIRMMGYAF</sequence>
<dbReference type="Pfam" id="PF04172">
    <property type="entry name" value="LrgB"/>
    <property type="match status" value="1"/>
</dbReference>
<keyword evidence="7" id="KW-1185">Reference proteome</keyword>
<feature type="transmembrane region" description="Helical" evidence="5">
    <location>
        <begin position="66"/>
        <end position="83"/>
    </location>
</feature>
<accession>A0A1B1S9U1</accession>
<proteinExistence type="predicted"/>
<keyword evidence="2 5" id="KW-0812">Transmembrane</keyword>
<dbReference type="KEGG" id="pary:A4V02_07340"/>
<dbReference type="AlphaFoldDB" id="A0A1B1S9U1"/>
<keyword evidence="4 5" id="KW-0472">Membrane</keyword>
<evidence type="ECO:0000313" key="7">
    <source>
        <dbReference type="Proteomes" id="UP000186351"/>
    </source>
</evidence>
<feature type="transmembrane region" description="Helical" evidence="5">
    <location>
        <begin position="145"/>
        <end position="165"/>
    </location>
</feature>
<dbReference type="EMBL" id="CP015402">
    <property type="protein sequence ID" value="ANU63556.1"/>
    <property type="molecule type" value="Genomic_DNA"/>
</dbReference>
<protein>
    <submittedName>
        <fullName evidence="6">CidB/LrgB family autolysis modulator</fullName>
    </submittedName>
</protein>